<comment type="cofactor">
    <cofactor evidence="1 7">
        <name>heme</name>
        <dbReference type="ChEBI" id="CHEBI:30413"/>
    </cofactor>
</comment>
<keyword evidence="7 8" id="KW-0349">Heme</keyword>
<keyword evidence="9" id="KW-0472">Membrane</keyword>
<dbReference type="PANTHER" id="PTHR24287">
    <property type="entry name" value="P450, PUTATIVE (EUROFUNG)-RELATED"/>
    <property type="match status" value="1"/>
</dbReference>
<evidence type="ECO:0000256" key="4">
    <source>
        <dbReference type="ARBA" id="ARBA00023002"/>
    </source>
</evidence>
<name>A0A6A6UUD8_9PEZI</name>
<dbReference type="EMBL" id="MU004230">
    <property type="protein sequence ID" value="KAF2675440.1"/>
    <property type="molecule type" value="Genomic_DNA"/>
</dbReference>
<keyword evidence="9" id="KW-1133">Transmembrane helix</keyword>
<evidence type="ECO:0000256" key="8">
    <source>
        <dbReference type="RuleBase" id="RU000461"/>
    </source>
</evidence>
<evidence type="ECO:0000256" key="2">
    <source>
        <dbReference type="ARBA" id="ARBA00010617"/>
    </source>
</evidence>
<gene>
    <name evidence="10" type="ORF">BT63DRAFT_420629</name>
</gene>
<dbReference type="GO" id="GO:0016705">
    <property type="term" value="F:oxidoreductase activity, acting on paired donors, with incorporation or reduction of molecular oxygen"/>
    <property type="evidence" value="ECO:0007669"/>
    <property type="project" value="InterPro"/>
</dbReference>
<keyword evidence="11" id="KW-1185">Reference proteome</keyword>
<sequence length="527" mass="59536">MGISTLGYTLTFLAFIIYAVSLIRSYHAEKRFQQFARDNGAEPAKPVEYKLPWALDGMYRVLRAVSRGEDFFDDIIGKRLEEMNTWTYESAGLFGSVLVSTAEPRNVQAVFATKFNDYSIGKLRKKQFGVLLGKGIFTVDGPAWSHARALFRPLFARDNINDLVETERASNILIDVIPSGHDGWTSTVDLLPLFYRFTLDTATSFIFGESVNSQLAEASSETNNKKRREFAKFSDAFSKAQELISLRVKLQSLYFVADGLKSRAVTETVRQFTRQTIQATLARRSNVKEKQTGHGTYSIVEELAKSTSDQEEIQDNVLSLMAAGRDTTSALLSWMFYLLATHPNVFRKLRNVIIEDFGDSPSSGKKIGFAELKSCRYLQYVINETLRLYPTVPANMRTAIRDTILPVGGGPNGDRPVAIRKGQVVGVFIYNMQRRPDIWGEDADEFRPERFRDRKHDWSFVPFSGGPRVCLGQQYAIIEASYLTVRLLQTFDNITWVGAQGRPVKGMGITLFPQHGTKVRLHYADKK</sequence>
<keyword evidence="3 7" id="KW-0479">Metal-binding</keyword>
<dbReference type="InterPro" id="IPR002401">
    <property type="entry name" value="Cyt_P450_E_grp-I"/>
</dbReference>
<keyword evidence="6 8" id="KW-0503">Monooxygenase</keyword>
<evidence type="ECO:0000256" key="5">
    <source>
        <dbReference type="ARBA" id="ARBA00023004"/>
    </source>
</evidence>
<evidence type="ECO:0000256" key="9">
    <source>
        <dbReference type="SAM" id="Phobius"/>
    </source>
</evidence>
<feature type="transmembrane region" description="Helical" evidence="9">
    <location>
        <begin position="6"/>
        <end position="23"/>
    </location>
</feature>
<evidence type="ECO:0000256" key="3">
    <source>
        <dbReference type="ARBA" id="ARBA00022723"/>
    </source>
</evidence>
<dbReference type="AlphaFoldDB" id="A0A6A6UUD8"/>
<dbReference type="InterPro" id="IPR017972">
    <property type="entry name" value="Cyt_P450_CS"/>
</dbReference>
<dbReference type="InterPro" id="IPR036396">
    <property type="entry name" value="Cyt_P450_sf"/>
</dbReference>
<dbReference type="PROSITE" id="PS00086">
    <property type="entry name" value="CYTOCHROME_P450"/>
    <property type="match status" value="1"/>
</dbReference>
<dbReference type="InterPro" id="IPR001128">
    <property type="entry name" value="Cyt_P450"/>
</dbReference>
<feature type="binding site" description="axial binding residue" evidence="7">
    <location>
        <position position="470"/>
    </location>
    <ligand>
        <name>heme</name>
        <dbReference type="ChEBI" id="CHEBI:30413"/>
    </ligand>
    <ligandPart>
        <name>Fe</name>
        <dbReference type="ChEBI" id="CHEBI:18248"/>
    </ligandPart>
</feature>
<dbReference type="SUPFAM" id="SSF48264">
    <property type="entry name" value="Cytochrome P450"/>
    <property type="match status" value="1"/>
</dbReference>
<dbReference type="GO" id="GO:0004497">
    <property type="term" value="F:monooxygenase activity"/>
    <property type="evidence" value="ECO:0007669"/>
    <property type="project" value="UniProtKB-KW"/>
</dbReference>
<dbReference type="GO" id="GO:0020037">
    <property type="term" value="F:heme binding"/>
    <property type="evidence" value="ECO:0007669"/>
    <property type="project" value="InterPro"/>
</dbReference>
<evidence type="ECO:0000313" key="10">
    <source>
        <dbReference type="EMBL" id="KAF2675440.1"/>
    </source>
</evidence>
<proteinExistence type="inferred from homology"/>
<dbReference type="Pfam" id="PF00067">
    <property type="entry name" value="p450"/>
    <property type="match status" value="1"/>
</dbReference>
<dbReference type="CDD" id="cd11063">
    <property type="entry name" value="CYP52"/>
    <property type="match status" value="1"/>
</dbReference>
<dbReference type="GO" id="GO:0005506">
    <property type="term" value="F:iron ion binding"/>
    <property type="evidence" value="ECO:0007669"/>
    <property type="project" value="InterPro"/>
</dbReference>
<dbReference type="InterPro" id="IPR047146">
    <property type="entry name" value="Cyt_P450_E_CYP52_fungi"/>
</dbReference>
<organism evidence="10 11">
    <name type="scientific">Microthyrium microscopicum</name>
    <dbReference type="NCBI Taxonomy" id="703497"/>
    <lineage>
        <taxon>Eukaryota</taxon>
        <taxon>Fungi</taxon>
        <taxon>Dikarya</taxon>
        <taxon>Ascomycota</taxon>
        <taxon>Pezizomycotina</taxon>
        <taxon>Dothideomycetes</taxon>
        <taxon>Dothideomycetes incertae sedis</taxon>
        <taxon>Microthyriales</taxon>
        <taxon>Microthyriaceae</taxon>
        <taxon>Microthyrium</taxon>
    </lineage>
</organism>
<dbReference type="PRINTS" id="PR00463">
    <property type="entry name" value="EP450I"/>
</dbReference>
<keyword evidence="5 7" id="KW-0408">Iron</keyword>
<evidence type="ECO:0000313" key="11">
    <source>
        <dbReference type="Proteomes" id="UP000799302"/>
    </source>
</evidence>
<evidence type="ECO:0000256" key="1">
    <source>
        <dbReference type="ARBA" id="ARBA00001971"/>
    </source>
</evidence>
<comment type="similarity">
    <text evidence="2 8">Belongs to the cytochrome P450 family.</text>
</comment>
<evidence type="ECO:0000256" key="7">
    <source>
        <dbReference type="PIRSR" id="PIRSR602401-1"/>
    </source>
</evidence>
<keyword evidence="4 8" id="KW-0560">Oxidoreductase</keyword>
<dbReference type="PANTHER" id="PTHR24287:SF18">
    <property type="entry name" value="CYTOCHROME P450 MONOOXYGENASE APDE-RELATED"/>
    <property type="match status" value="1"/>
</dbReference>
<dbReference type="Gene3D" id="1.10.630.10">
    <property type="entry name" value="Cytochrome P450"/>
    <property type="match status" value="1"/>
</dbReference>
<protein>
    <submittedName>
        <fullName evidence="10">Cytochrome P450</fullName>
    </submittedName>
</protein>
<accession>A0A6A6UUD8</accession>
<evidence type="ECO:0000256" key="6">
    <source>
        <dbReference type="ARBA" id="ARBA00023033"/>
    </source>
</evidence>
<keyword evidence="9" id="KW-0812">Transmembrane</keyword>
<dbReference type="Proteomes" id="UP000799302">
    <property type="component" value="Unassembled WGS sequence"/>
</dbReference>
<dbReference type="OrthoDB" id="1470350at2759"/>
<dbReference type="PRINTS" id="PR00385">
    <property type="entry name" value="P450"/>
</dbReference>
<reference evidence="10" key="1">
    <citation type="journal article" date="2020" name="Stud. Mycol.">
        <title>101 Dothideomycetes genomes: a test case for predicting lifestyles and emergence of pathogens.</title>
        <authorList>
            <person name="Haridas S."/>
            <person name="Albert R."/>
            <person name="Binder M."/>
            <person name="Bloem J."/>
            <person name="Labutti K."/>
            <person name="Salamov A."/>
            <person name="Andreopoulos B."/>
            <person name="Baker S."/>
            <person name="Barry K."/>
            <person name="Bills G."/>
            <person name="Bluhm B."/>
            <person name="Cannon C."/>
            <person name="Castanera R."/>
            <person name="Culley D."/>
            <person name="Daum C."/>
            <person name="Ezra D."/>
            <person name="Gonzalez J."/>
            <person name="Henrissat B."/>
            <person name="Kuo A."/>
            <person name="Liang C."/>
            <person name="Lipzen A."/>
            <person name="Lutzoni F."/>
            <person name="Magnuson J."/>
            <person name="Mondo S."/>
            <person name="Nolan M."/>
            <person name="Ohm R."/>
            <person name="Pangilinan J."/>
            <person name="Park H.-J."/>
            <person name="Ramirez L."/>
            <person name="Alfaro M."/>
            <person name="Sun H."/>
            <person name="Tritt A."/>
            <person name="Yoshinaga Y."/>
            <person name="Zwiers L.-H."/>
            <person name="Turgeon B."/>
            <person name="Goodwin S."/>
            <person name="Spatafora J."/>
            <person name="Crous P."/>
            <person name="Grigoriev I."/>
        </authorList>
    </citation>
    <scope>NUCLEOTIDE SEQUENCE</scope>
    <source>
        <strain evidence="10">CBS 115976</strain>
    </source>
</reference>